<accession>A0A7D4SJH5</accession>
<sequence>MNERWKLKQKPASMEARFEFDNFEKLRSFLDELAEQADQLEHHPNISFGREHVSVIIYSQANELDDVDFALAKGIDDGFHRVTGSLIEGAQA</sequence>
<keyword evidence="4" id="KW-0456">Lyase</keyword>
<evidence type="ECO:0000313" key="6">
    <source>
        <dbReference type="Proteomes" id="UP000504724"/>
    </source>
</evidence>
<gene>
    <name evidence="5" type="ORF">HQN79_10655</name>
</gene>
<dbReference type="EC" id="4.2.1.96" evidence="3"/>
<dbReference type="Pfam" id="PF01329">
    <property type="entry name" value="Pterin_4a"/>
    <property type="match status" value="1"/>
</dbReference>
<dbReference type="Gene3D" id="3.30.1360.20">
    <property type="entry name" value="Transcriptional coactivator/pterin dehydratase"/>
    <property type="match status" value="1"/>
</dbReference>
<dbReference type="GO" id="GO:0008124">
    <property type="term" value="F:4-alpha-hydroxytetrahydrobiopterin dehydratase activity"/>
    <property type="evidence" value="ECO:0007669"/>
    <property type="project" value="UniProtKB-EC"/>
</dbReference>
<reference evidence="5 6" key="1">
    <citation type="submission" date="2020-05" db="EMBL/GenBank/DDBJ databases">
        <title>Thiomicrorhabdus sediminis sp.nov. and Thiomicrorhabdus xiamenensis sp.nov., novel sulfur-oxidizing bacteria isolated from coastal sediment.</title>
        <authorList>
            <person name="Liu X."/>
        </authorList>
    </citation>
    <scope>NUCLEOTIDE SEQUENCE [LARGE SCALE GENOMIC DNA]</scope>
    <source>
        <strain evidence="5 6">G2</strain>
    </source>
</reference>
<comment type="catalytic activity">
    <reaction evidence="1">
        <text>(4aS,6R)-4a-hydroxy-L-erythro-5,6,7,8-tetrahydrobiopterin = (6R)-L-erythro-6,7-dihydrobiopterin + H2O</text>
        <dbReference type="Rhea" id="RHEA:11920"/>
        <dbReference type="ChEBI" id="CHEBI:15377"/>
        <dbReference type="ChEBI" id="CHEBI:15642"/>
        <dbReference type="ChEBI" id="CHEBI:43120"/>
        <dbReference type="EC" id="4.2.1.96"/>
    </reaction>
</comment>
<proteinExistence type="inferred from homology"/>
<dbReference type="InterPro" id="IPR001533">
    <property type="entry name" value="Pterin_deHydtase"/>
</dbReference>
<evidence type="ECO:0000256" key="2">
    <source>
        <dbReference type="ARBA" id="ARBA00006472"/>
    </source>
</evidence>
<dbReference type="AlphaFoldDB" id="A0A7D4SJH5"/>
<evidence type="ECO:0000313" key="5">
    <source>
        <dbReference type="EMBL" id="QKI89999.1"/>
    </source>
</evidence>
<dbReference type="EMBL" id="CP054020">
    <property type="protein sequence ID" value="QKI89999.1"/>
    <property type="molecule type" value="Genomic_DNA"/>
</dbReference>
<evidence type="ECO:0000256" key="1">
    <source>
        <dbReference type="ARBA" id="ARBA00001554"/>
    </source>
</evidence>
<dbReference type="SUPFAM" id="SSF55248">
    <property type="entry name" value="PCD-like"/>
    <property type="match status" value="1"/>
</dbReference>
<protein>
    <recommendedName>
        <fullName evidence="3">4a-hydroxytetrahydrobiopterin dehydratase</fullName>
        <ecNumber evidence="3">4.2.1.96</ecNumber>
    </recommendedName>
</protein>
<organism evidence="5 6">
    <name type="scientific">Thiomicrorhabdus xiamenensis</name>
    <dbReference type="NCBI Taxonomy" id="2739063"/>
    <lineage>
        <taxon>Bacteria</taxon>
        <taxon>Pseudomonadati</taxon>
        <taxon>Pseudomonadota</taxon>
        <taxon>Gammaproteobacteria</taxon>
        <taxon>Thiotrichales</taxon>
        <taxon>Piscirickettsiaceae</taxon>
        <taxon>Thiomicrorhabdus</taxon>
    </lineage>
</organism>
<name>A0A7D4SJH5_9GAMM</name>
<dbReference type="Proteomes" id="UP000504724">
    <property type="component" value="Chromosome"/>
</dbReference>
<evidence type="ECO:0000256" key="3">
    <source>
        <dbReference type="ARBA" id="ARBA00013252"/>
    </source>
</evidence>
<dbReference type="GO" id="GO:0006729">
    <property type="term" value="P:tetrahydrobiopterin biosynthetic process"/>
    <property type="evidence" value="ECO:0007669"/>
    <property type="project" value="InterPro"/>
</dbReference>
<keyword evidence="6" id="KW-1185">Reference proteome</keyword>
<dbReference type="RefSeq" id="WP_173286358.1">
    <property type="nucleotide sequence ID" value="NZ_CP054020.1"/>
</dbReference>
<dbReference type="InterPro" id="IPR036428">
    <property type="entry name" value="PCD_sf"/>
</dbReference>
<comment type="similarity">
    <text evidence="2">Belongs to the pterin-4-alpha-carbinolamine dehydratase family.</text>
</comment>
<dbReference type="KEGG" id="txa:HQN79_10655"/>
<evidence type="ECO:0000256" key="4">
    <source>
        <dbReference type="ARBA" id="ARBA00023239"/>
    </source>
</evidence>